<accession>A0A9P5U4N0</accession>
<evidence type="ECO:0000313" key="3">
    <source>
        <dbReference type="Proteomes" id="UP000772434"/>
    </source>
</evidence>
<keyword evidence="3" id="KW-1185">Reference proteome</keyword>
<evidence type="ECO:0000313" key="2">
    <source>
        <dbReference type="EMBL" id="KAF9066945.1"/>
    </source>
</evidence>
<dbReference type="OrthoDB" id="3245627at2759"/>
<evidence type="ECO:0000256" key="1">
    <source>
        <dbReference type="SAM" id="Phobius"/>
    </source>
</evidence>
<comment type="caution">
    <text evidence="2">The sequence shown here is derived from an EMBL/GenBank/DDBJ whole genome shotgun (WGS) entry which is preliminary data.</text>
</comment>
<sequence>MSGRPNLPNSTLDQERCTLVGIVLSTFIYGILFVVFLQAAYFLYMVPHRFSGKKRNWILIAYAWITFGLATIFIGMDLHTLELMFIDHRDVPGGPIAYSASQYSSVFVVFANSTFIVAEWFADAFLVYRCLLIFRQNLYVVILPTLIYVATIPLGVVLLFQSSRPNATLWTKVTVNFGIPYYSLSVSLNIMVTLAISLRLMYYRNRLKKSLGTASNLPYVSIAAMLIESSSVYAVGSLCFIIPYALNSAASHLFLPVLIQAQVLAPMLIIMRVADQRAWNSHTAAEHISTLRFGTSRRTANDTNTNVLSTATRSEYPGRSLFSERQQDESVPIYGPMKELPGISATSIKTTV</sequence>
<feature type="transmembrane region" description="Helical" evidence="1">
    <location>
        <begin position="138"/>
        <end position="161"/>
    </location>
</feature>
<organism evidence="2 3">
    <name type="scientific">Rhodocollybia butyracea</name>
    <dbReference type="NCBI Taxonomy" id="206335"/>
    <lineage>
        <taxon>Eukaryota</taxon>
        <taxon>Fungi</taxon>
        <taxon>Dikarya</taxon>
        <taxon>Basidiomycota</taxon>
        <taxon>Agaricomycotina</taxon>
        <taxon>Agaricomycetes</taxon>
        <taxon>Agaricomycetidae</taxon>
        <taxon>Agaricales</taxon>
        <taxon>Marasmiineae</taxon>
        <taxon>Omphalotaceae</taxon>
        <taxon>Rhodocollybia</taxon>
    </lineage>
</organism>
<protein>
    <submittedName>
        <fullName evidence="2">Uncharacterized protein</fullName>
    </submittedName>
</protein>
<feature type="transmembrane region" description="Helical" evidence="1">
    <location>
        <begin position="222"/>
        <end position="246"/>
    </location>
</feature>
<feature type="transmembrane region" description="Helical" evidence="1">
    <location>
        <begin position="96"/>
        <end position="118"/>
    </location>
</feature>
<dbReference type="EMBL" id="JADNRY010000080">
    <property type="protein sequence ID" value="KAF9066945.1"/>
    <property type="molecule type" value="Genomic_DNA"/>
</dbReference>
<gene>
    <name evidence="2" type="ORF">BDP27DRAFT_1329721</name>
</gene>
<dbReference type="AlphaFoldDB" id="A0A9P5U4N0"/>
<feature type="transmembrane region" description="Helical" evidence="1">
    <location>
        <begin position="252"/>
        <end position="271"/>
    </location>
</feature>
<keyword evidence="1" id="KW-0472">Membrane</keyword>
<dbReference type="Proteomes" id="UP000772434">
    <property type="component" value="Unassembled WGS sequence"/>
</dbReference>
<reference evidence="2" key="1">
    <citation type="submission" date="2020-11" db="EMBL/GenBank/DDBJ databases">
        <authorList>
            <consortium name="DOE Joint Genome Institute"/>
            <person name="Ahrendt S."/>
            <person name="Riley R."/>
            <person name="Andreopoulos W."/>
            <person name="Labutti K."/>
            <person name="Pangilinan J."/>
            <person name="Ruiz-Duenas F.J."/>
            <person name="Barrasa J.M."/>
            <person name="Sanchez-Garcia M."/>
            <person name="Camarero S."/>
            <person name="Miyauchi S."/>
            <person name="Serrano A."/>
            <person name="Linde D."/>
            <person name="Babiker R."/>
            <person name="Drula E."/>
            <person name="Ayuso-Fernandez I."/>
            <person name="Pacheco R."/>
            <person name="Padilla G."/>
            <person name="Ferreira P."/>
            <person name="Barriuso J."/>
            <person name="Kellner H."/>
            <person name="Castanera R."/>
            <person name="Alfaro M."/>
            <person name="Ramirez L."/>
            <person name="Pisabarro A.G."/>
            <person name="Kuo A."/>
            <person name="Tritt A."/>
            <person name="Lipzen A."/>
            <person name="He G."/>
            <person name="Yan M."/>
            <person name="Ng V."/>
            <person name="Cullen D."/>
            <person name="Martin F."/>
            <person name="Rosso M.-N."/>
            <person name="Henrissat B."/>
            <person name="Hibbett D."/>
            <person name="Martinez A.T."/>
            <person name="Grigoriev I.V."/>
        </authorList>
    </citation>
    <scope>NUCLEOTIDE SEQUENCE</scope>
    <source>
        <strain evidence="2">AH 40177</strain>
    </source>
</reference>
<feature type="transmembrane region" description="Helical" evidence="1">
    <location>
        <begin position="181"/>
        <end position="202"/>
    </location>
</feature>
<name>A0A9P5U4N0_9AGAR</name>
<keyword evidence="1" id="KW-0812">Transmembrane</keyword>
<keyword evidence="1" id="KW-1133">Transmembrane helix</keyword>
<feature type="transmembrane region" description="Helical" evidence="1">
    <location>
        <begin position="56"/>
        <end position="76"/>
    </location>
</feature>
<proteinExistence type="predicted"/>
<feature type="transmembrane region" description="Helical" evidence="1">
    <location>
        <begin position="20"/>
        <end position="44"/>
    </location>
</feature>